<evidence type="ECO:0000313" key="2">
    <source>
        <dbReference type="EMBL" id="KAJ5553606.1"/>
    </source>
</evidence>
<dbReference type="AlphaFoldDB" id="A0AAD6D4N2"/>
<accession>A0AAD6D4N2</accession>
<organism evidence="2 3">
    <name type="scientific">Penicillium frequentans</name>
    <dbReference type="NCBI Taxonomy" id="3151616"/>
    <lineage>
        <taxon>Eukaryota</taxon>
        <taxon>Fungi</taxon>
        <taxon>Dikarya</taxon>
        <taxon>Ascomycota</taxon>
        <taxon>Pezizomycotina</taxon>
        <taxon>Eurotiomycetes</taxon>
        <taxon>Eurotiomycetidae</taxon>
        <taxon>Eurotiales</taxon>
        <taxon>Aspergillaceae</taxon>
        <taxon>Penicillium</taxon>
    </lineage>
</organism>
<proteinExistence type="predicted"/>
<sequence>MEIPPITGPMINLTRQLLQIAPPTPKPSGQTPAMFWNVESALAYHINSHTVLDRHPSAQSGTGMLHTCLLTGAHENFDTPPPPSMTQKFIHSPFRLDQDIEERANRVSVQHHRHSSRFPPSQYS</sequence>
<feature type="region of interest" description="Disordered" evidence="1">
    <location>
        <begin position="103"/>
        <end position="124"/>
    </location>
</feature>
<dbReference type="Proteomes" id="UP001220324">
    <property type="component" value="Unassembled WGS sequence"/>
</dbReference>
<protein>
    <submittedName>
        <fullName evidence="2">Uncharacterized protein</fullName>
    </submittedName>
</protein>
<reference evidence="2 3" key="1">
    <citation type="journal article" date="2023" name="IMA Fungus">
        <title>Comparative genomic study of the Penicillium genus elucidates a diverse pangenome and 15 lateral gene transfer events.</title>
        <authorList>
            <person name="Petersen C."/>
            <person name="Sorensen T."/>
            <person name="Nielsen M.R."/>
            <person name="Sondergaard T.E."/>
            <person name="Sorensen J.L."/>
            <person name="Fitzpatrick D.A."/>
            <person name="Frisvad J.C."/>
            <person name="Nielsen K.L."/>
        </authorList>
    </citation>
    <scope>NUCLEOTIDE SEQUENCE [LARGE SCALE GENOMIC DNA]</scope>
    <source>
        <strain evidence="2 3">IBT 35679</strain>
    </source>
</reference>
<gene>
    <name evidence="2" type="ORF">N7494_002984</name>
</gene>
<dbReference type="EMBL" id="JAQIZZ010000002">
    <property type="protein sequence ID" value="KAJ5553606.1"/>
    <property type="molecule type" value="Genomic_DNA"/>
</dbReference>
<evidence type="ECO:0000313" key="3">
    <source>
        <dbReference type="Proteomes" id="UP001220324"/>
    </source>
</evidence>
<keyword evidence="3" id="KW-1185">Reference proteome</keyword>
<evidence type="ECO:0000256" key="1">
    <source>
        <dbReference type="SAM" id="MobiDB-lite"/>
    </source>
</evidence>
<comment type="caution">
    <text evidence="2">The sequence shown here is derived from an EMBL/GenBank/DDBJ whole genome shotgun (WGS) entry which is preliminary data.</text>
</comment>
<name>A0AAD6D4N2_9EURO</name>